<dbReference type="EMBL" id="CAJOBI010149843">
    <property type="protein sequence ID" value="CAF4806389.1"/>
    <property type="molecule type" value="Genomic_DNA"/>
</dbReference>
<dbReference type="Gene3D" id="3.60.10.10">
    <property type="entry name" value="Endonuclease/exonuclease/phosphatase"/>
    <property type="match status" value="1"/>
</dbReference>
<proteinExistence type="predicted"/>
<accession>A0A8S2WPG8</accession>
<dbReference type="EMBL" id="CAJOBH010067112">
    <property type="protein sequence ID" value="CAF4453729.1"/>
    <property type="molecule type" value="Genomic_DNA"/>
</dbReference>
<dbReference type="Pfam" id="PF14529">
    <property type="entry name" value="Exo_endo_phos_2"/>
    <property type="match status" value="1"/>
</dbReference>
<evidence type="ECO:0000313" key="4">
    <source>
        <dbReference type="Proteomes" id="UP000681967"/>
    </source>
</evidence>
<dbReference type="SUPFAM" id="SSF56219">
    <property type="entry name" value="DNase I-like"/>
    <property type="match status" value="1"/>
</dbReference>
<gene>
    <name evidence="2" type="ORF">BYL167_LOCUS33873</name>
    <name evidence="3" type="ORF">SMN809_LOCUS47404</name>
</gene>
<dbReference type="AlphaFoldDB" id="A0A8S2WPG8"/>
<organism evidence="2 4">
    <name type="scientific">Rotaria magnacalcarata</name>
    <dbReference type="NCBI Taxonomy" id="392030"/>
    <lineage>
        <taxon>Eukaryota</taxon>
        <taxon>Metazoa</taxon>
        <taxon>Spiralia</taxon>
        <taxon>Gnathifera</taxon>
        <taxon>Rotifera</taxon>
        <taxon>Eurotatoria</taxon>
        <taxon>Bdelloidea</taxon>
        <taxon>Philodinida</taxon>
        <taxon>Philodinidae</taxon>
        <taxon>Rotaria</taxon>
    </lineage>
</organism>
<name>A0A8S2WPG8_9BILA</name>
<protein>
    <recommendedName>
        <fullName evidence="1">Endonuclease/exonuclease/phosphatase domain-containing protein</fullName>
    </recommendedName>
</protein>
<reference evidence="2" key="1">
    <citation type="submission" date="2021-02" db="EMBL/GenBank/DDBJ databases">
        <authorList>
            <person name="Nowell W R."/>
        </authorList>
    </citation>
    <scope>NUCLEOTIDE SEQUENCE</scope>
</reference>
<dbReference type="Proteomes" id="UP000676336">
    <property type="component" value="Unassembled WGS sequence"/>
</dbReference>
<feature type="domain" description="Endonuclease/exonuclease/phosphatase" evidence="1">
    <location>
        <begin position="115"/>
        <end position="217"/>
    </location>
</feature>
<dbReference type="InterPro" id="IPR036691">
    <property type="entry name" value="Endo/exonu/phosph_ase_sf"/>
</dbReference>
<dbReference type="InterPro" id="IPR005135">
    <property type="entry name" value="Endo/exonuclease/phosphatase"/>
</dbReference>
<comment type="caution">
    <text evidence="2">The sequence shown here is derived from an EMBL/GenBank/DDBJ whole genome shotgun (WGS) entry which is preliminary data.</text>
</comment>
<sequence>MNAVVEQWENAGIAPSKNQKEYIKILCYNVEGWGTRALEAIDLVYKIQASICIFTEVGELWNTCRLPHFNTFYQKGTNKNGGVCIAVGKHLKATRIEINIPNTVVIDIAGLSEPIRIIGIYWPTSQQRDLDEILPYVVDGTILSGDFNATVKEWNSPITDRRGAHVKEWINESNLDYIPLTSNSSKRSLRNIDLSFSNMSTISSEALFFGTSDHWSIMLSCENIFFDTNSFCPHTNWKAFEAVITLLQTFWMREQKKNSADEWYKQYIRFIAAVKNRVTHRKERDKYKPLLPAYIIEKLREIRKETMVLLRTMTKESRVDIAKCKNAQWQIFLANIQTSYDKSDKAFWTHLSRIYKSRTLPFYKLSDGTKIISTQQEITNELYQYYSEQFKACALDCSNEHEVQIDREYKELVNKATISREKVEKTSTWEITRLIKTLKPKKSAGFDLVSKFIIKKLPPSYIECLSS</sequence>
<evidence type="ECO:0000313" key="3">
    <source>
        <dbReference type="EMBL" id="CAF4806389.1"/>
    </source>
</evidence>
<evidence type="ECO:0000313" key="2">
    <source>
        <dbReference type="EMBL" id="CAF4453729.1"/>
    </source>
</evidence>
<evidence type="ECO:0000259" key="1">
    <source>
        <dbReference type="Pfam" id="PF14529"/>
    </source>
</evidence>
<dbReference type="GO" id="GO:0003824">
    <property type="term" value="F:catalytic activity"/>
    <property type="evidence" value="ECO:0007669"/>
    <property type="project" value="InterPro"/>
</dbReference>
<dbReference type="Proteomes" id="UP000681967">
    <property type="component" value="Unassembled WGS sequence"/>
</dbReference>